<protein>
    <submittedName>
        <fullName evidence="1">Uncharacterized protein</fullName>
    </submittedName>
</protein>
<comment type="caution">
    <text evidence="1">The sequence shown here is derived from an EMBL/GenBank/DDBJ whole genome shotgun (WGS) entry which is preliminary data.</text>
</comment>
<accession>A0A1B8AZS3</accession>
<dbReference type="EMBL" id="LYXU01000002">
    <property type="protein sequence ID" value="OBS25987.1"/>
    <property type="molecule type" value="Genomic_DNA"/>
</dbReference>
<proteinExistence type="predicted"/>
<evidence type="ECO:0000313" key="2">
    <source>
        <dbReference type="Proteomes" id="UP000091967"/>
    </source>
</evidence>
<name>A0A1B8AZS3_FUSPO</name>
<organism evidence="1 2">
    <name type="scientific">Fusarium poae</name>
    <dbReference type="NCBI Taxonomy" id="36050"/>
    <lineage>
        <taxon>Eukaryota</taxon>
        <taxon>Fungi</taxon>
        <taxon>Dikarya</taxon>
        <taxon>Ascomycota</taxon>
        <taxon>Pezizomycotina</taxon>
        <taxon>Sordariomycetes</taxon>
        <taxon>Hypocreomycetidae</taxon>
        <taxon>Hypocreales</taxon>
        <taxon>Nectriaceae</taxon>
        <taxon>Fusarium</taxon>
    </lineage>
</organism>
<evidence type="ECO:0000313" key="1">
    <source>
        <dbReference type="EMBL" id="OBS25987.1"/>
    </source>
</evidence>
<dbReference type="AlphaFoldDB" id="A0A1B8AZS3"/>
<dbReference type="Proteomes" id="UP000091967">
    <property type="component" value="Unassembled WGS sequence"/>
</dbReference>
<keyword evidence="2" id="KW-1185">Reference proteome</keyword>
<reference evidence="1 2" key="1">
    <citation type="submission" date="2016-06" db="EMBL/GenBank/DDBJ databases">
        <title>Living apart together: crosstalk between the core and supernumerary genomes in a fungal plant pathogen.</title>
        <authorList>
            <person name="Vanheule A."/>
            <person name="Audenaert K."/>
            <person name="Warris S."/>
            <person name="Van De Geest H."/>
            <person name="Schijlen E."/>
            <person name="Hofte M."/>
            <person name="De Saeger S."/>
            <person name="Haesaert G."/>
            <person name="Waalwijk C."/>
            <person name="Van Der Lee T."/>
        </authorList>
    </citation>
    <scope>NUCLEOTIDE SEQUENCE [LARGE SCALE GENOMIC DNA]</scope>
    <source>
        <strain evidence="1 2">2516</strain>
    </source>
</reference>
<gene>
    <name evidence="1" type="ORF">FPOA_06517</name>
</gene>
<sequence length="107" mass="10840">MSALLSVVLASPGGIGLEKRDPIVCIGCISSNGCRPPCALDGSIPGGTNGNCVCPDPNDDKGNMGCPEGCIPIGSACYDNPEDQNLCDCGTFCEGMGKTCGENKVCH</sequence>